<sequence>MTSDSLLHFDSNGVYKGVLYDVDNIGESLYGIAWKSDTKEIIFTVNGAPRVGAISVVDGTYRNLITDANLTGTLRGLTQISGGDILVIETANVERFTTNGVRRTSVSGVTWPNTFGGTAAPEQIETTANGELILCGSANVNRFTTNAVRVGAAVVSAIAGTTAANGCIEMNNGSIAVAFSGTTDTIRSVGSGMTQASIATMYSDLAVLASPRWLTKTLSGNLLTVDSAFNQIVEITPAGTFVRTLGGGVLGTPNAVFSVPNY</sequence>
<gene>
    <name evidence="1" type="ORF">C0V70_15895</name>
</gene>
<organism evidence="1 2">
    <name type="scientific">Bacteriovorax stolpii</name>
    <name type="common">Bdellovibrio stolpii</name>
    <dbReference type="NCBI Taxonomy" id="960"/>
    <lineage>
        <taxon>Bacteria</taxon>
        <taxon>Pseudomonadati</taxon>
        <taxon>Bdellovibrionota</taxon>
        <taxon>Bacteriovoracia</taxon>
        <taxon>Bacteriovoracales</taxon>
        <taxon>Bacteriovoracaceae</taxon>
        <taxon>Bacteriovorax</taxon>
    </lineage>
</organism>
<evidence type="ECO:0000313" key="1">
    <source>
        <dbReference type="EMBL" id="AUN99560.1"/>
    </source>
</evidence>
<dbReference type="Gene3D" id="2.120.10.30">
    <property type="entry name" value="TolB, C-terminal domain"/>
    <property type="match status" value="1"/>
</dbReference>
<reference evidence="1 2" key="1">
    <citation type="submission" date="2018-01" db="EMBL/GenBank/DDBJ databases">
        <title>Complete genome sequence of Bacteriovorax stolpii DSM12778.</title>
        <authorList>
            <person name="Tang B."/>
            <person name="Chang J."/>
        </authorList>
    </citation>
    <scope>NUCLEOTIDE SEQUENCE [LARGE SCALE GENOMIC DNA]</scope>
    <source>
        <strain evidence="1 2">DSM 12778</strain>
    </source>
</reference>
<dbReference type="EMBL" id="CP025704">
    <property type="protein sequence ID" value="AUN99560.1"/>
    <property type="molecule type" value="Genomic_DNA"/>
</dbReference>
<proteinExistence type="predicted"/>
<evidence type="ECO:0000313" key="2">
    <source>
        <dbReference type="Proteomes" id="UP000235584"/>
    </source>
</evidence>
<dbReference type="Proteomes" id="UP000235584">
    <property type="component" value="Chromosome"/>
</dbReference>
<name>A0A2K9NVN5_BACTC</name>
<protein>
    <submittedName>
        <fullName evidence="1">Uncharacterized protein</fullName>
    </submittedName>
</protein>
<dbReference type="InterPro" id="IPR011042">
    <property type="entry name" value="6-blade_b-propeller_TolB-like"/>
</dbReference>
<dbReference type="KEGG" id="bsto:C0V70_15895"/>
<dbReference type="AlphaFoldDB" id="A0A2K9NVN5"/>
<dbReference type="SUPFAM" id="SSF63829">
    <property type="entry name" value="Calcium-dependent phosphotriesterase"/>
    <property type="match status" value="1"/>
</dbReference>
<keyword evidence="2" id="KW-1185">Reference proteome</keyword>
<accession>A0A2K9NVN5</accession>